<name>A0A0P0RG76_9BURK</name>
<sequence>MRETGRRKLREKRSERKQLVVMDICQRDINPAQRPSRGR</sequence>
<dbReference type="KEGG" id="bcai:K788_0008133"/>
<proteinExistence type="predicted"/>
<evidence type="ECO:0000313" key="2">
    <source>
        <dbReference type="Proteomes" id="UP000019146"/>
    </source>
</evidence>
<organism evidence="1 2">
    <name type="scientific">Paraburkholderia caribensis MBA4</name>
    <dbReference type="NCBI Taxonomy" id="1323664"/>
    <lineage>
        <taxon>Bacteria</taxon>
        <taxon>Pseudomonadati</taxon>
        <taxon>Pseudomonadota</taxon>
        <taxon>Betaproteobacteria</taxon>
        <taxon>Burkholderiales</taxon>
        <taxon>Burkholderiaceae</taxon>
        <taxon>Paraburkholderia</taxon>
    </lineage>
</organism>
<dbReference type="EMBL" id="CP012747">
    <property type="protein sequence ID" value="ALL67524.1"/>
    <property type="molecule type" value="Genomic_DNA"/>
</dbReference>
<dbReference type="Proteomes" id="UP000019146">
    <property type="component" value="Chromosome 2"/>
</dbReference>
<gene>
    <name evidence="1" type="ORF">K788_0008133</name>
</gene>
<accession>A0A0P0RG76</accession>
<reference evidence="1 2" key="1">
    <citation type="journal article" date="2014" name="Genome Announc.">
        <title>Draft Genome Sequence of the Haloacid-Degrading Burkholderia caribensis Strain MBA4.</title>
        <authorList>
            <person name="Pan Y."/>
            <person name="Kong K.F."/>
            <person name="Tsang J.S."/>
        </authorList>
    </citation>
    <scope>NUCLEOTIDE SEQUENCE [LARGE SCALE GENOMIC DNA]</scope>
    <source>
        <strain evidence="1 2">MBA4</strain>
    </source>
</reference>
<dbReference type="AlphaFoldDB" id="A0A0P0RG76"/>
<evidence type="ECO:0000313" key="1">
    <source>
        <dbReference type="EMBL" id="ALL67524.1"/>
    </source>
</evidence>
<protein>
    <submittedName>
        <fullName evidence="1">Uncharacterized protein</fullName>
    </submittedName>
</protein>